<dbReference type="EMBL" id="JAXAFO010000001">
    <property type="protein sequence ID" value="MDX6847849.1"/>
    <property type="molecule type" value="Genomic_DNA"/>
</dbReference>
<protein>
    <submittedName>
        <fullName evidence="2">PA14 domain-containing protein</fullName>
    </submittedName>
</protein>
<evidence type="ECO:0000313" key="2">
    <source>
        <dbReference type="EMBL" id="MDX6847849.1"/>
    </source>
</evidence>
<organism evidence="2 3">
    <name type="scientific">Gilvimarinus gilvus</name>
    <dbReference type="NCBI Taxonomy" id="3058038"/>
    <lineage>
        <taxon>Bacteria</taxon>
        <taxon>Pseudomonadati</taxon>
        <taxon>Pseudomonadota</taxon>
        <taxon>Gammaproteobacteria</taxon>
        <taxon>Cellvibrionales</taxon>
        <taxon>Cellvibrionaceae</taxon>
        <taxon>Gilvimarinus</taxon>
    </lineage>
</organism>
<proteinExistence type="predicted"/>
<name>A0ABU4RT55_9GAMM</name>
<reference evidence="2 3" key="1">
    <citation type="submission" date="2023-11" db="EMBL/GenBank/DDBJ databases">
        <title>Gilvimarinus fulvus sp. nov., isolated from the surface of Kelp.</title>
        <authorList>
            <person name="Sun Y.Y."/>
            <person name="Gong Y."/>
            <person name="Du Z.J."/>
        </authorList>
    </citation>
    <scope>NUCLEOTIDE SEQUENCE [LARGE SCALE GENOMIC DNA]</scope>
    <source>
        <strain evidence="2 3">SDUM040013</strain>
    </source>
</reference>
<accession>A0ABU4RT55</accession>
<dbReference type="RefSeq" id="WP_302724449.1">
    <property type="nucleotide sequence ID" value="NZ_JAULRU010000797.1"/>
</dbReference>
<dbReference type="SUPFAM" id="SSF56988">
    <property type="entry name" value="Anthrax protective antigen"/>
    <property type="match status" value="1"/>
</dbReference>
<dbReference type="Proteomes" id="UP001273505">
    <property type="component" value="Unassembled WGS sequence"/>
</dbReference>
<dbReference type="InterPro" id="IPR011658">
    <property type="entry name" value="PA14_dom"/>
</dbReference>
<dbReference type="Pfam" id="PF07691">
    <property type="entry name" value="PA14"/>
    <property type="match status" value="1"/>
</dbReference>
<evidence type="ECO:0000313" key="3">
    <source>
        <dbReference type="Proteomes" id="UP001273505"/>
    </source>
</evidence>
<keyword evidence="3" id="KW-1185">Reference proteome</keyword>
<gene>
    <name evidence="2" type="ORF">SCD92_00670</name>
</gene>
<sequence length="184" mass="20617">MNCNTLFSVLLVGVVALIGYRLMPPMVEANFTLTLSKSRGNIEKINQPREISATETVAIDRVKLNEKSRFQHKKLGPLGWSEHFFADIVSRFVVEEEGRYRFLVGSDDGFRLAIDGRVLCQYATDRPFRKQSCYQSLGAGEHTLELNYFQGYGNAGLTLEAAKDGEQAPAYWGDDIAGIQYITP</sequence>
<evidence type="ECO:0000259" key="1">
    <source>
        <dbReference type="Pfam" id="PF07691"/>
    </source>
</evidence>
<dbReference type="Gene3D" id="2.60.120.380">
    <property type="match status" value="1"/>
</dbReference>
<feature type="domain" description="PA14" evidence="1">
    <location>
        <begin position="82"/>
        <end position="157"/>
    </location>
</feature>
<comment type="caution">
    <text evidence="2">The sequence shown here is derived from an EMBL/GenBank/DDBJ whole genome shotgun (WGS) entry which is preliminary data.</text>
</comment>